<reference evidence="1" key="1">
    <citation type="submission" date="2020-05" db="EMBL/GenBank/DDBJ databases">
        <authorList>
            <person name="Chiriac C."/>
            <person name="Salcher M."/>
            <person name="Ghai R."/>
            <person name="Kavagutti S V."/>
        </authorList>
    </citation>
    <scope>NUCLEOTIDE SEQUENCE</scope>
</reference>
<gene>
    <name evidence="1" type="ORF">UFOPK2852_00970</name>
</gene>
<proteinExistence type="predicted"/>
<organism evidence="1">
    <name type="scientific">freshwater metagenome</name>
    <dbReference type="NCBI Taxonomy" id="449393"/>
    <lineage>
        <taxon>unclassified sequences</taxon>
        <taxon>metagenomes</taxon>
        <taxon>ecological metagenomes</taxon>
    </lineage>
</organism>
<dbReference type="EMBL" id="CAEZZJ010000143">
    <property type="protein sequence ID" value="CAB4763966.1"/>
    <property type="molecule type" value="Genomic_DNA"/>
</dbReference>
<sequence length="60" mass="6545">MTFGPSSFVVSASLNIFFISLTLKVFETVFAHSTPIPRTARSIGCLVDLISFDACEDRTS</sequence>
<name>A0A6J6UWW8_9ZZZZ</name>
<accession>A0A6J6UWW8</accession>
<protein>
    <submittedName>
        <fullName evidence="1">Unannotated protein</fullName>
    </submittedName>
</protein>
<dbReference type="AlphaFoldDB" id="A0A6J6UWW8"/>
<evidence type="ECO:0000313" key="1">
    <source>
        <dbReference type="EMBL" id="CAB4763966.1"/>
    </source>
</evidence>